<dbReference type="InterPro" id="IPR039315">
    <property type="entry name" value="CheW"/>
</dbReference>
<dbReference type="InterPro" id="IPR002545">
    <property type="entry name" value="CheW-lke_dom"/>
</dbReference>
<dbReference type="Gene3D" id="2.40.50.180">
    <property type="entry name" value="CheA-289, Domain 4"/>
    <property type="match status" value="1"/>
</dbReference>
<dbReference type="EMBL" id="JF805155">
    <property type="protein sequence ID" value="AEI30461.1"/>
    <property type="molecule type" value="Genomic_DNA"/>
</dbReference>
<dbReference type="Gene3D" id="2.30.30.40">
    <property type="entry name" value="SH3 Domains"/>
    <property type="match status" value="1"/>
</dbReference>
<feature type="domain" description="CheW-like" evidence="4">
    <location>
        <begin position="12"/>
        <end position="147"/>
    </location>
</feature>
<dbReference type="Pfam" id="PF01584">
    <property type="entry name" value="CheW"/>
    <property type="match status" value="1"/>
</dbReference>
<dbReference type="AlphaFoldDB" id="F8UHF4"/>
<evidence type="ECO:0000313" key="5">
    <source>
        <dbReference type="EMBL" id="AEI30461.1"/>
    </source>
</evidence>
<evidence type="ECO:0000256" key="2">
    <source>
        <dbReference type="ARBA" id="ARBA00021483"/>
    </source>
</evidence>
<keyword evidence="3" id="KW-0963">Cytoplasm</keyword>
<dbReference type="SMART" id="SM00260">
    <property type="entry name" value="CheW"/>
    <property type="match status" value="1"/>
</dbReference>
<organism evidence="5">
    <name type="scientific">uncultured microorganism</name>
    <dbReference type="NCBI Taxonomy" id="358574"/>
    <lineage>
        <taxon>unclassified sequences</taxon>
        <taxon>environmental samples</taxon>
    </lineage>
</organism>
<proteinExistence type="predicted"/>
<evidence type="ECO:0000256" key="1">
    <source>
        <dbReference type="ARBA" id="ARBA00004496"/>
    </source>
</evidence>
<evidence type="ECO:0000259" key="4">
    <source>
        <dbReference type="PROSITE" id="PS50851"/>
    </source>
</evidence>
<evidence type="ECO:0000256" key="3">
    <source>
        <dbReference type="ARBA" id="ARBA00022490"/>
    </source>
</evidence>
<dbReference type="InterPro" id="IPR036061">
    <property type="entry name" value="CheW-like_dom_sf"/>
</dbReference>
<comment type="subcellular location">
    <subcellularLocation>
        <location evidence="1">Cytoplasm</location>
    </subcellularLocation>
</comment>
<dbReference type="GO" id="GO:0006935">
    <property type="term" value="P:chemotaxis"/>
    <property type="evidence" value="ECO:0007669"/>
    <property type="project" value="InterPro"/>
</dbReference>
<dbReference type="GO" id="GO:0007165">
    <property type="term" value="P:signal transduction"/>
    <property type="evidence" value="ECO:0007669"/>
    <property type="project" value="InterPro"/>
</dbReference>
<reference evidence="5" key="1">
    <citation type="submission" date="2011-04" db="EMBL/GenBank/DDBJ databases">
        <title>Taxonomic and functional metagenomic profiling of the microbial community in the anoxic sediment of a brackish shallow lake (Laguna de Carrizo Central Spain).</title>
        <authorList>
            <consortium name="CONSOLIDER consortium CSD2007-00005"/>
            <person name="Guazzaroni M.-E."/>
            <person name="Richter M."/>
            <person name="Garcia-Salamanca A."/>
            <person name="Yarza P."/>
            <person name="Ferrer M."/>
        </authorList>
    </citation>
    <scope>NUCLEOTIDE SEQUENCE</scope>
</reference>
<dbReference type="PROSITE" id="PS50851">
    <property type="entry name" value="CHEW"/>
    <property type="match status" value="1"/>
</dbReference>
<name>F8UHF4_9ZZZZ</name>
<gene>
    <name evidence="5" type="ORF">LDC_03219</name>
</gene>
<dbReference type="PANTHER" id="PTHR22617:SF45">
    <property type="entry name" value="CHEMOTAXIS PROTEIN CHEW"/>
    <property type="match status" value="1"/>
</dbReference>
<accession>F8UHF4</accession>
<dbReference type="SUPFAM" id="SSF50341">
    <property type="entry name" value="CheW-like"/>
    <property type="match status" value="1"/>
</dbReference>
<dbReference type="PANTHER" id="PTHR22617">
    <property type="entry name" value="CHEMOTAXIS SENSOR HISTIDINE KINASE-RELATED"/>
    <property type="match status" value="1"/>
</dbReference>
<protein>
    <recommendedName>
        <fullName evidence="2">Chemotaxis protein CheW</fullName>
    </recommendedName>
</protein>
<sequence length="149" mass="15423">MASIERTGESAAPRYLVTEAGGQRFAWELTAIREIVPARAVTRLPGSPAWVLGLLNLRGAVLTVVDLAQRLGLESVAGASVVVLDVDERTLGVRVDLVRAVANAEDATVEPVEAARAADGLVMGMVRLAEGPAALVDAVALCRSVLAAA</sequence>